<feature type="non-terminal residue" evidence="2">
    <location>
        <position position="1"/>
    </location>
</feature>
<organism evidence="2 3">
    <name type="scientific">Lineolata rhizophorae</name>
    <dbReference type="NCBI Taxonomy" id="578093"/>
    <lineage>
        <taxon>Eukaryota</taxon>
        <taxon>Fungi</taxon>
        <taxon>Dikarya</taxon>
        <taxon>Ascomycota</taxon>
        <taxon>Pezizomycotina</taxon>
        <taxon>Dothideomycetes</taxon>
        <taxon>Dothideomycetes incertae sedis</taxon>
        <taxon>Lineolatales</taxon>
        <taxon>Lineolataceae</taxon>
        <taxon>Lineolata</taxon>
    </lineage>
</organism>
<dbReference type="Proteomes" id="UP000799766">
    <property type="component" value="Unassembled WGS sequence"/>
</dbReference>
<sequence length="155" mass="18295">LRNCPKYQAVSYTWDRYDGDFGRVEKVFCGPDRDVVPVTRNCLAALQYLRRQYETRTLWLDMLCIDQSNADERNHQVSLMKEIYFNASEVLIYMGESVENFELISRLSWPGSNQKACLRDGADERRASLKAVKEFLSRRWFTRVWVLQEVAVARR</sequence>
<dbReference type="EMBL" id="MU001676">
    <property type="protein sequence ID" value="KAF2459195.1"/>
    <property type="molecule type" value="Genomic_DNA"/>
</dbReference>
<gene>
    <name evidence="2" type="ORF">BDY21DRAFT_270471</name>
</gene>
<dbReference type="OrthoDB" id="3553147at2759"/>
<evidence type="ECO:0000313" key="2">
    <source>
        <dbReference type="EMBL" id="KAF2459195.1"/>
    </source>
</evidence>
<evidence type="ECO:0000259" key="1">
    <source>
        <dbReference type="Pfam" id="PF06985"/>
    </source>
</evidence>
<proteinExistence type="predicted"/>
<protein>
    <submittedName>
        <fullName evidence="2">Heterokaryon incompatibility</fullName>
    </submittedName>
</protein>
<dbReference type="InterPro" id="IPR010730">
    <property type="entry name" value="HET"/>
</dbReference>
<dbReference type="InterPro" id="IPR052895">
    <property type="entry name" value="HetReg/Transcr_Mod"/>
</dbReference>
<reference evidence="2" key="1">
    <citation type="journal article" date="2020" name="Stud. Mycol.">
        <title>101 Dothideomycetes genomes: a test case for predicting lifestyles and emergence of pathogens.</title>
        <authorList>
            <person name="Haridas S."/>
            <person name="Albert R."/>
            <person name="Binder M."/>
            <person name="Bloem J."/>
            <person name="Labutti K."/>
            <person name="Salamov A."/>
            <person name="Andreopoulos B."/>
            <person name="Baker S."/>
            <person name="Barry K."/>
            <person name="Bills G."/>
            <person name="Bluhm B."/>
            <person name="Cannon C."/>
            <person name="Castanera R."/>
            <person name="Culley D."/>
            <person name="Daum C."/>
            <person name="Ezra D."/>
            <person name="Gonzalez J."/>
            <person name="Henrissat B."/>
            <person name="Kuo A."/>
            <person name="Liang C."/>
            <person name="Lipzen A."/>
            <person name="Lutzoni F."/>
            <person name="Magnuson J."/>
            <person name="Mondo S."/>
            <person name="Nolan M."/>
            <person name="Ohm R."/>
            <person name="Pangilinan J."/>
            <person name="Park H.-J."/>
            <person name="Ramirez L."/>
            <person name="Alfaro M."/>
            <person name="Sun H."/>
            <person name="Tritt A."/>
            <person name="Yoshinaga Y."/>
            <person name="Zwiers L.-H."/>
            <person name="Turgeon B."/>
            <person name="Goodwin S."/>
            <person name="Spatafora J."/>
            <person name="Crous P."/>
            <person name="Grigoriev I."/>
        </authorList>
    </citation>
    <scope>NUCLEOTIDE SEQUENCE</scope>
    <source>
        <strain evidence="2">ATCC 16933</strain>
    </source>
</reference>
<evidence type="ECO:0000313" key="3">
    <source>
        <dbReference type="Proteomes" id="UP000799766"/>
    </source>
</evidence>
<feature type="non-terminal residue" evidence="2">
    <location>
        <position position="155"/>
    </location>
</feature>
<dbReference type="AlphaFoldDB" id="A0A6A6P5A8"/>
<dbReference type="Pfam" id="PF06985">
    <property type="entry name" value="HET"/>
    <property type="match status" value="1"/>
</dbReference>
<name>A0A6A6P5A8_9PEZI</name>
<dbReference type="PANTHER" id="PTHR24148:SF81">
    <property type="entry name" value="HETEROKARYON INCOMPATIBILITY DOMAIN-CONTAINING PROTEIN"/>
    <property type="match status" value="1"/>
</dbReference>
<dbReference type="PANTHER" id="PTHR24148">
    <property type="entry name" value="ANKYRIN REPEAT DOMAIN-CONTAINING PROTEIN 39 HOMOLOG-RELATED"/>
    <property type="match status" value="1"/>
</dbReference>
<feature type="domain" description="Heterokaryon incompatibility" evidence="1">
    <location>
        <begin position="7"/>
        <end position="149"/>
    </location>
</feature>
<keyword evidence="3" id="KW-1185">Reference proteome</keyword>
<accession>A0A6A6P5A8</accession>